<evidence type="ECO:0000256" key="12">
    <source>
        <dbReference type="ARBA" id="ARBA00051680"/>
    </source>
</evidence>
<feature type="compositionally biased region" description="Basic residues" evidence="13">
    <location>
        <begin position="51"/>
        <end position="60"/>
    </location>
</feature>
<keyword evidence="7 15" id="KW-0418">Kinase</keyword>
<comment type="catalytic activity">
    <reaction evidence="12">
        <text>L-tyrosyl-[protein] + ATP = O-phospho-L-tyrosyl-[protein] + ADP + H(+)</text>
        <dbReference type="Rhea" id="RHEA:10596"/>
        <dbReference type="Rhea" id="RHEA-COMP:10136"/>
        <dbReference type="Rhea" id="RHEA-COMP:20101"/>
        <dbReference type="ChEBI" id="CHEBI:15378"/>
        <dbReference type="ChEBI" id="CHEBI:30616"/>
        <dbReference type="ChEBI" id="CHEBI:46858"/>
        <dbReference type="ChEBI" id="CHEBI:61978"/>
        <dbReference type="ChEBI" id="CHEBI:456216"/>
        <dbReference type="EC" id="2.7.12.1"/>
    </reaction>
</comment>
<dbReference type="PANTHER" id="PTHR24058:SF28">
    <property type="entry name" value="SERINE_THREONINE-PROTEIN KINASE MINIBRAIN"/>
    <property type="match status" value="1"/>
</dbReference>
<keyword evidence="4" id="KW-0723">Serine/threonine-protein kinase</keyword>
<dbReference type="GO" id="GO:0005524">
    <property type="term" value="F:ATP binding"/>
    <property type="evidence" value="ECO:0007669"/>
    <property type="project" value="UniProtKB-KW"/>
</dbReference>
<evidence type="ECO:0000313" key="15">
    <source>
        <dbReference type="EMBL" id="KAH9522109.1"/>
    </source>
</evidence>
<comment type="caution">
    <text evidence="15">The sequence shown here is derived from an EMBL/GenBank/DDBJ whole genome shotgun (WGS) entry which is preliminary data.</text>
</comment>
<evidence type="ECO:0000256" key="9">
    <source>
        <dbReference type="ARBA" id="ARBA00023242"/>
    </source>
</evidence>
<keyword evidence="6" id="KW-0547">Nucleotide-binding</keyword>
<dbReference type="Gene3D" id="3.30.200.20">
    <property type="entry name" value="Phosphorylase Kinase, domain 1"/>
    <property type="match status" value="1"/>
</dbReference>
<evidence type="ECO:0000313" key="16">
    <source>
        <dbReference type="Proteomes" id="UP000790347"/>
    </source>
</evidence>
<dbReference type="GO" id="GO:0004712">
    <property type="term" value="F:protein serine/threonine/tyrosine kinase activity"/>
    <property type="evidence" value="ECO:0007669"/>
    <property type="project" value="UniProtKB-EC"/>
</dbReference>
<evidence type="ECO:0000256" key="1">
    <source>
        <dbReference type="ARBA" id="ARBA00004123"/>
    </source>
</evidence>
<feature type="compositionally biased region" description="Basic residues" evidence="13">
    <location>
        <begin position="493"/>
        <end position="503"/>
    </location>
</feature>
<comment type="catalytic activity">
    <reaction evidence="11">
        <text>L-threonyl-[protein] + ATP = O-phospho-L-threonyl-[protein] + ADP + H(+)</text>
        <dbReference type="Rhea" id="RHEA:46608"/>
        <dbReference type="Rhea" id="RHEA-COMP:11060"/>
        <dbReference type="Rhea" id="RHEA-COMP:11605"/>
        <dbReference type="ChEBI" id="CHEBI:15378"/>
        <dbReference type="ChEBI" id="CHEBI:30013"/>
        <dbReference type="ChEBI" id="CHEBI:30616"/>
        <dbReference type="ChEBI" id="CHEBI:61977"/>
        <dbReference type="ChEBI" id="CHEBI:456216"/>
        <dbReference type="EC" id="2.7.12.1"/>
    </reaction>
</comment>
<evidence type="ECO:0000256" key="6">
    <source>
        <dbReference type="ARBA" id="ARBA00022741"/>
    </source>
</evidence>
<comment type="catalytic activity">
    <reaction evidence="10">
        <text>L-seryl-[protein] + ATP = O-phospho-L-seryl-[protein] + ADP + H(+)</text>
        <dbReference type="Rhea" id="RHEA:17989"/>
        <dbReference type="Rhea" id="RHEA-COMP:9863"/>
        <dbReference type="Rhea" id="RHEA-COMP:11604"/>
        <dbReference type="ChEBI" id="CHEBI:15378"/>
        <dbReference type="ChEBI" id="CHEBI:29999"/>
        <dbReference type="ChEBI" id="CHEBI:30616"/>
        <dbReference type="ChEBI" id="CHEBI:83421"/>
        <dbReference type="ChEBI" id="CHEBI:456216"/>
        <dbReference type="EC" id="2.7.12.1"/>
    </reaction>
</comment>
<evidence type="ECO:0000256" key="8">
    <source>
        <dbReference type="ARBA" id="ARBA00022840"/>
    </source>
</evidence>
<comment type="similarity">
    <text evidence="2">Belongs to the protein kinase superfamily. CMGC Ser/Thr protein kinase family. MNB/DYRK subfamily.</text>
</comment>
<feature type="compositionally biased region" description="Low complexity" evidence="13">
    <location>
        <begin position="23"/>
        <end position="34"/>
    </location>
</feature>
<dbReference type="GO" id="GO:0005634">
    <property type="term" value="C:nucleus"/>
    <property type="evidence" value="ECO:0007669"/>
    <property type="project" value="UniProtKB-SubCell"/>
</dbReference>
<keyword evidence="9" id="KW-0539">Nucleus</keyword>
<keyword evidence="5" id="KW-0808">Transferase</keyword>
<reference evidence="15" key="2">
    <citation type="journal article" date="2022" name="Res Sq">
        <title>Comparative Genomics Reveals Insights into the Divergent Evolution of Astigmatic Mites and Household Pest Adaptations.</title>
        <authorList>
            <person name="Xiong Q."/>
            <person name="Wan A.T.-Y."/>
            <person name="Liu X.-Y."/>
            <person name="Fung C.S.-H."/>
            <person name="Xiao X."/>
            <person name="Malainual N."/>
            <person name="Hou J."/>
            <person name="Wang L."/>
            <person name="Wang M."/>
            <person name="Yang K."/>
            <person name="Cui Y."/>
            <person name="Leung E."/>
            <person name="Nong W."/>
            <person name="Shin S.-K."/>
            <person name="Au S."/>
            <person name="Jeong K.Y."/>
            <person name="Chew F.T."/>
            <person name="Hui J."/>
            <person name="Leung T.F."/>
            <person name="Tungtrongchitr A."/>
            <person name="Zhong N."/>
            <person name="Liu Z."/>
            <person name="Tsui S."/>
        </authorList>
    </citation>
    <scope>NUCLEOTIDE SEQUENCE</scope>
    <source>
        <strain evidence="15">Derf</strain>
        <tissue evidence="15">Whole organism</tissue>
    </source>
</reference>
<sequence>MNYTASVYYAKKKRRAQQAQTEGHSGSDWSSNGNNGTGVGGNNQTTTNTGGHHHHHHGSHHQQQQLNKKERRLYNDGYDDEFNDYIIRPGEKFVDRYEIESLIGKGSFGQVVKAYDHSSQCHVGIKIIKNRKPFLNQAATEIKLLKLMNNYECNGTSLQLGKEKIVKLKDYFMWRNHLCLVFELLSYNLYDLLRNTNFRGVSLNLTRKFAHQMCTALMFLSDQHMSIIHCDLKPENILLCSPKRSAIKIIDFGSSCQLGRRLYQYIQSRFYRSPEVLLGIPYDMAIDMWSLSCILVEMHTGEPLFPGSNETDQMNKIVEVLGLPPKHMLMQGNRTFKYFDRLPDGSTVLKPVDGMKYKLPGSRKLSDILGVETGGPGGRRLGEPGHSMADYLKFKDLIMRMLDYDPKTRITPRQALQHSFFRRTTDGSTNTTSNDMTASIPSSATRSTSISNDSNSLHLTSTFGTSTIIGLMDSSTQPPPMLDTSGSSSSSIQHHHNRRHHHVDHPYSLSSATNTNTTSTLPTNVTDKTNHDPNIILEHSKTLPQHSSSMIVPCTNSTTGGTLFKMDITNNTNHNSTTNTDFMPMLVTATNSSTASSSTFPLSPSSSTFLQQQANKHLIFQQSQQQTPFMMMTTTPTDPSSTSSTTATSFIVLNPHSSSHHLLHHHTSSESSSDGSSGAGPVTTDLIACLTGDQSIISTSTSQPQPPSEQMFQIL</sequence>
<dbReference type="SMART" id="SM00220">
    <property type="entry name" value="S_TKc"/>
    <property type="match status" value="1"/>
</dbReference>
<keyword evidence="16" id="KW-1185">Reference proteome</keyword>
<dbReference type="InterPro" id="IPR008271">
    <property type="entry name" value="Ser/Thr_kinase_AS"/>
</dbReference>
<dbReference type="Gene3D" id="1.10.510.10">
    <property type="entry name" value="Transferase(Phosphotransferase) domain 1"/>
    <property type="match status" value="1"/>
</dbReference>
<evidence type="ECO:0000259" key="14">
    <source>
        <dbReference type="PROSITE" id="PS50011"/>
    </source>
</evidence>
<comment type="subcellular location">
    <subcellularLocation>
        <location evidence="1">Nucleus</location>
    </subcellularLocation>
</comment>
<evidence type="ECO:0000256" key="3">
    <source>
        <dbReference type="ARBA" id="ARBA00013203"/>
    </source>
</evidence>
<feature type="region of interest" description="Disordered" evidence="13">
    <location>
        <begin position="420"/>
        <end position="457"/>
    </location>
</feature>
<dbReference type="InterPro" id="IPR011009">
    <property type="entry name" value="Kinase-like_dom_sf"/>
</dbReference>
<evidence type="ECO:0000256" key="11">
    <source>
        <dbReference type="ARBA" id="ARBA00049308"/>
    </source>
</evidence>
<dbReference type="EC" id="2.7.12.1" evidence="3"/>
<proteinExistence type="inferred from homology"/>
<dbReference type="PANTHER" id="PTHR24058">
    <property type="entry name" value="DUAL SPECIFICITY PROTEIN KINASE"/>
    <property type="match status" value="1"/>
</dbReference>
<dbReference type="EMBL" id="ASGP02000002">
    <property type="protein sequence ID" value="KAH9522109.1"/>
    <property type="molecule type" value="Genomic_DNA"/>
</dbReference>
<feature type="region of interest" description="Disordered" evidence="13">
    <location>
        <begin position="470"/>
        <end position="532"/>
    </location>
</feature>
<gene>
    <name evidence="15" type="primary">DYRK1A_1</name>
    <name evidence="15" type="ORF">DERF_005711</name>
</gene>
<feature type="compositionally biased region" description="Polar residues" evidence="13">
    <location>
        <begin position="439"/>
        <end position="457"/>
    </location>
</feature>
<organism evidence="15 16">
    <name type="scientific">Dermatophagoides farinae</name>
    <name type="common">American house dust mite</name>
    <dbReference type="NCBI Taxonomy" id="6954"/>
    <lineage>
        <taxon>Eukaryota</taxon>
        <taxon>Metazoa</taxon>
        <taxon>Ecdysozoa</taxon>
        <taxon>Arthropoda</taxon>
        <taxon>Chelicerata</taxon>
        <taxon>Arachnida</taxon>
        <taxon>Acari</taxon>
        <taxon>Acariformes</taxon>
        <taxon>Sarcoptiformes</taxon>
        <taxon>Astigmata</taxon>
        <taxon>Psoroptidia</taxon>
        <taxon>Analgoidea</taxon>
        <taxon>Pyroglyphidae</taxon>
        <taxon>Dermatophagoidinae</taxon>
        <taxon>Dermatophagoides</taxon>
    </lineage>
</organism>
<feature type="compositionally biased region" description="Low complexity" evidence="13">
    <location>
        <begin position="508"/>
        <end position="526"/>
    </location>
</feature>
<dbReference type="CDD" id="cd14226">
    <property type="entry name" value="PKc_DYRK1"/>
    <property type="match status" value="1"/>
</dbReference>
<dbReference type="FunFam" id="1.10.510.10:FF:000117">
    <property type="entry name" value="dual specificity tyrosine-phosphorylation-regulated kinase 1A isoform X1"/>
    <property type="match status" value="1"/>
</dbReference>
<evidence type="ECO:0000256" key="13">
    <source>
        <dbReference type="SAM" id="MobiDB-lite"/>
    </source>
</evidence>
<dbReference type="Proteomes" id="UP000790347">
    <property type="component" value="Unassembled WGS sequence"/>
</dbReference>
<feature type="region of interest" description="Disordered" evidence="13">
    <location>
        <begin position="660"/>
        <end position="684"/>
    </location>
</feature>
<evidence type="ECO:0000256" key="5">
    <source>
        <dbReference type="ARBA" id="ARBA00022679"/>
    </source>
</evidence>
<dbReference type="PROSITE" id="PS50011">
    <property type="entry name" value="PROTEIN_KINASE_DOM"/>
    <property type="match status" value="1"/>
</dbReference>
<evidence type="ECO:0000256" key="2">
    <source>
        <dbReference type="ARBA" id="ARBA00008867"/>
    </source>
</evidence>
<reference evidence="15" key="1">
    <citation type="submission" date="2013-05" db="EMBL/GenBank/DDBJ databases">
        <authorList>
            <person name="Yim A.K.Y."/>
            <person name="Chan T.F."/>
            <person name="Ji K.M."/>
            <person name="Liu X.Y."/>
            <person name="Zhou J.W."/>
            <person name="Li R.Q."/>
            <person name="Yang K.Y."/>
            <person name="Li J."/>
            <person name="Li M."/>
            <person name="Law P.T.W."/>
            <person name="Wu Y.L."/>
            <person name="Cai Z.L."/>
            <person name="Qin H."/>
            <person name="Bao Y."/>
            <person name="Leung R.K.K."/>
            <person name="Ng P.K.S."/>
            <person name="Zou J."/>
            <person name="Zhong X.J."/>
            <person name="Ran P.X."/>
            <person name="Zhong N.S."/>
            <person name="Liu Z.G."/>
            <person name="Tsui S.K.W."/>
        </authorList>
    </citation>
    <scope>NUCLEOTIDE SEQUENCE</scope>
    <source>
        <strain evidence="15">Derf</strain>
        <tissue evidence="15">Whole organism</tissue>
    </source>
</reference>
<protein>
    <recommendedName>
        <fullName evidence="3">dual-specificity kinase</fullName>
        <ecNumber evidence="3">2.7.12.1</ecNumber>
    </recommendedName>
</protein>
<dbReference type="InterPro" id="IPR044131">
    <property type="entry name" value="PKc_DYR1A/1B"/>
</dbReference>
<dbReference type="AlphaFoldDB" id="A0A922I4L0"/>
<dbReference type="Pfam" id="PF00069">
    <property type="entry name" value="Pkinase"/>
    <property type="match status" value="1"/>
</dbReference>
<accession>A0A922I4L0</accession>
<dbReference type="InterPro" id="IPR000719">
    <property type="entry name" value="Prot_kinase_dom"/>
</dbReference>
<feature type="compositionally biased region" description="Low complexity" evidence="13">
    <location>
        <begin position="426"/>
        <end position="437"/>
    </location>
</feature>
<name>A0A922I4L0_DERFA</name>
<dbReference type="InterPro" id="IPR050494">
    <property type="entry name" value="Ser_Thr_dual-spec_kinase"/>
</dbReference>
<dbReference type="FunFam" id="3.30.200.20:FF:000087">
    <property type="entry name" value="Dual specificity tyrosine-phosphorylation-regulated kinase 1A"/>
    <property type="match status" value="1"/>
</dbReference>
<evidence type="ECO:0000256" key="7">
    <source>
        <dbReference type="ARBA" id="ARBA00022777"/>
    </source>
</evidence>
<evidence type="ECO:0000256" key="10">
    <source>
        <dbReference type="ARBA" id="ARBA00049003"/>
    </source>
</evidence>
<keyword evidence="8" id="KW-0067">ATP-binding</keyword>
<evidence type="ECO:0000256" key="4">
    <source>
        <dbReference type="ARBA" id="ARBA00022527"/>
    </source>
</evidence>
<feature type="domain" description="Protein kinase" evidence="14">
    <location>
        <begin position="97"/>
        <end position="421"/>
    </location>
</feature>
<dbReference type="GO" id="GO:0004674">
    <property type="term" value="F:protein serine/threonine kinase activity"/>
    <property type="evidence" value="ECO:0007669"/>
    <property type="project" value="UniProtKB-KW"/>
</dbReference>
<feature type="region of interest" description="Disordered" evidence="13">
    <location>
        <begin position="1"/>
        <end position="68"/>
    </location>
</feature>
<dbReference type="PROSITE" id="PS00108">
    <property type="entry name" value="PROTEIN_KINASE_ST"/>
    <property type="match status" value="1"/>
</dbReference>
<dbReference type="SUPFAM" id="SSF56112">
    <property type="entry name" value="Protein kinase-like (PK-like)"/>
    <property type="match status" value="1"/>
</dbReference>